<dbReference type="EMBL" id="BAAAMR010000251">
    <property type="protein sequence ID" value="GAA2171764.1"/>
    <property type="molecule type" value="Genomic_DNA"/>
</dbReference>
<dbReference type="InterPro" id="IPR038772">
    <property type="entry name" value="Sph/SMPD2-like"/>
</dbReference>
<accession>A0ABP5MES8</accession>
<feature type="domain" description="Endonuclease/exonuclease/phosphatase" evidence="1">
    <location>
        <begin position="6"/>
        <end position="243"/>
    </location>
</feature>
<gene>
    <name evidence="2" type="ORF">GCM10009727_97090</name>
</gene>
<dbReference type="PANTHER" id="PTHR16320">
    <property type="entry name" value="SPHINGOMYELINASE FAMILY MEMBER"/>
    <property type="match status" value="1"/>
</dbReference>
<comment type="caution">
    <text evidence="2">The sequence shown here is derived from an EMBL/GenBank/DDBJ whole genome shotgun (WGS) entry which is preliminary data.</text>
</comment>
<dbReference type="SUPFAM" id="SSF56219">
    <property type="entry name" value="DNase I-like"/>
    <property type="match status" value="1"/>
</dbReference>
<evidence type="ECO:0000313" key="2">
    <source>
        <dbReference type="EMBL" id="GAA2171764.1"/>
    </source>
</evidence>
<keyword evidence="3" id="KW-1185">Reference proteome</keyword>
<organism evidence="2 3">
    <name type="scientific">Actinomadura napierensis</name>
    <dbReference type="NCBI Taxonomy" id="267854"/>
    <lineage>
        <taxon>Bacteria</taxon>
        <taxon>Bacillati</taxon>
        <taxon>Actinomycetota</taxon>
        <taxon>Actinomycetes</taxon>
        <taxon>Streptosporangiales</taxon>
        <taxon>Thermomonosporaceae</taxon>
        <taxon>Actinomadura</taxon>
    </lineage>
</organism>
<dbReference type="Gene3D" id="3.60.10.10">
    <property type="entry name" value="Endonuclease/exonuclease/phosphatase"/>
    <property type="match status" value="1"/>
</dbReference>
<evidence type="ECO:0000313" key="3">
    <source>
        <dbReference type="Proteomes" id="UP001501020"/>
    </source>
</evidence>
<reference evidence="3" key="1">
    <citation type="journal article" date="2019" name="Int. J. Syst. Evol. Microbiol.">
        <title>The Global Catalogue of Microorganisms (GCM) 10K type strain sequencing project: providing services to taxonomists for standard genome sequencing and annotation.</title>
        <authorList>
            <consortium name="The Broad Institute Genomics Platform"/>
            <consortium name="The Broad Institute Genome Sequencing Center for Infectious Disease"/>
            <person name="Wu L."/>
            <person name="Ma J."/>
        </authorList>
    </citation>
    <scope>NUCLEOTIDE SEQUENCE [LARGE SCALE GENOMIC DNA]</scope>
    <source>
        <strain evidence="3">JCM 13850</strain>
    </source>
</reference>
<dbReference type="RefSeq" id="WP_344285397.1">
    <property type="nucleotide sequence ID" value="NZ_BAAAMR010000251.1"/>
</dbReference>
<dbReference type="PANTHER" id="PTHR16320:SF1">
    <property type="entry name" value="SPHINGOMYELINASE DDB_G0288017"/>
    <property type="match status" value="1"/>
</dbReference>
<dbReference type="Proteomes" id="UP001501020">
    <property type="component" value="Unassembled WGS sequence"/>
</dbReference>
<dbReference type="InterPro" id="IPR005135">
    <property type="entry name" value="Endo/exonuclease/phosphatase"/>
</dbReference>
<dbReference type="InterPro" id="IPR036691">
    <property type="entry name" value="Endo/exonu/phosph_ase_sf"/>
</dbReference>
<protein>
    <recommendedName>
        <fullName evidence="1">Endonuclease/exonuclease/phosphatase domain-containing protein</fullName>
    </recommendedName>
</protein>
<evidence type="ECO:0000259" key="1">
    <source>
        <dbReference type="Pfam" id="PF03372"/>
    </source>
</evidence>
<name>A0ABP5MES8_9ACTN</name>
<proteinExistence type="predicted"/>
<dbReference type="Pfam" id="PF03372">
    <property type="entry name" value="Exo_endo_phos"/>
    <property type="match status" value="1"/>
</dbReference>
<sequence length="251" mass="28003">MKFGLLTFNTLFRGDSRARIQALGRILDESPYDVVCLQEVISPLNLMALRRATRSYPHVAHGPIMPLVHGGLVTLSRRPITRRYFRPYTFVGPARPERFMRKGVLLARVRFGNEYLTVANTHLSANKTDDWSRTNPYAQVEASELAELAGLLAHPTLTDPLVVAGDFNVPRDSPILREFVGAAGLRDMLGDDPATTYRPTAELPYPKPIDQILASPSLRANTSLVLRDEVALPDGRFMYLSDHYGIAAEFL</sequence>